<sequence>MPTQAPPRKTPNKQAYLFLVVLALLTARHLGTWAALSAAIILSLPLMDGLLLILSWFTLQYHQTLSTEHPHKGDVVQWTMVISNPLPLTTCPLSIVLYPEPGGRGNPGPGAMGGLRPRESGSFQAVLPCRYRGVYDMGLKSIRFTSNLGFWSLHRQVKPRVMYVEPKIYPIRHTLTDPGASTDLPDRAAPGQSSLPDQVIGLGPYIPGISPARVDWKSSARIGSPVIREYDSATRTTSLVFLDTRASLGTPRLQADTPATAGPSRSPQATGVPPEAQRQIQEETPPGGSTVPDEDCAVEVFFSIISAIRGSWICQVPGWESGSGTKHSASLPGRRLASSPSPGDDGSIAGLSRRSVGIFFSQHYSLVTAVQEHLARNRITRVLLITKNTDGAIIETSRTLGASGVTHRIYCCGREQNPDYRSLQHLVSGDPTLEGLIGFIQDPREIPEKVLL</sequence>
<feature type="region of interest" description="Disordered" evidence="1">
    <location>
        <begin position="323"/>
        <end position="348"/>
    </location>
</feature>
<keyword evidence="3" id="KW-1185">Reference proteome</keyword>
<proteinExistence type="predicted"/>
<accession>A0A098QYX5</accession>
<feature type="region of interest" description="Disordered" evidence="1">
    <location>
        <begin position="250"/>
        <end position="293"/>
    </location>
</feature>
<evidence type="ECO:0000313" key="3">
    <source>
        <dbReference type="Proteomes" id="UP000029692"/>
    </source>
</evidence>
<dbReference type="eggNOG" id="ENOG5030JZC">
    <property type="taxonomic scope" value="Bacteria"/>
</dbReference>
<dbReference type="PANTHER" id="PTHR34351:SF1">
    <property type="entry name" value="SLR1927 PROTEIN"/>
    <property type="match status" value="1"/>
</dbReference>
<reference evidence="2 3" key="1">
    <citation type="submission" date="2014-05" db="EMBL/GenBank/DDBJ databases">
        <title>De novo Genome Sequence of Spirocheata sp.</title>
        <authorList>
            <person name="Shivani Y."/>
            <person name="Subhash Y."/>
            <person name="Tushar L."/>
            <person name="Sasikala C."/>
            <person name="Ramana C.V."/>
        </authorList>
    </citation>
    <scope>NUCLEOTIDE SEQUENCE [LARGE SCALE GENOMIC DNA]</scope>
    <source>
        <strain evidence="2 3">JC230</strain>
    </source>
</reference>
<name>A0A098QYX5_9SPIO</name>
<evidence type="ECO:0000256" key="1">
    <source>
        <dbReference type="SAM" id="MobiDB-lite"/>
    </source>
</evidence>
<gene>
    <name evidence="2" type="ORF">DC28_06755</name>
</gene>
<comment type="caution">
    <text evidence="2">The sequence shown here is derived from an EMBL/GenBank/DDBJ whole genome shotgun (WGS) entry which is preliminary data.</text>
</comment>
<dbReference type="Proteomes" id="UP000029692">
    <property type="component" value="Unassembled WGS sequence"/>
</dbReference>
<dbReference type="STRING" id="1480694.DC28_06755"/>
<dbReference type="EMBL" id="JNUP01000049">
    <property type="protein sequence ID" value="KGE72731.1"/>
    <property type="molecule type" value="Genomic_DNA"/>
</dbReference>
<organism evidence="2 3">
    <name type="scientific">Spirochaeta lutea</name>
    <dbReference type="NCBI Taxonomy" id="1480694"/>
    <lineage>
        <taxon>Bacteria</taxon>
        <taxon>Pseudomonadati</taxon>
        <taxon>Spirochaetota</taxon>
        <taxon>Spirochaetia</taxon>
        <taxon>Spirochaetales</taxon>
        <taxon>Spirochaetaceae</taxon>
        <taxon>Spirochaeta</taxon>
    </lineage>
</organism>
<feature type="region of interest" description="Disordered" evidence="1">
    <location>
        <begin position="176"/>
        <end position="195"/>
    </location>
</feature>
<dbReference type="AlphaFoldDB" id="A0A098QYX5"/>
<dbReference type="PANTHER" id="PTHR34351">
    <property type="entry name" value="SLR1927 PROTEIN-RELATED"/>
    <property type="match status" value="1"/>
</dbReference>
<protein>
    <submittedName>
        <fullName evidence="2">Uncharacterized protein</fullName>
    </submittedName>
</protein>
<evidence type="ECO:0000313" key="2">
    <source>
        <dbReference type="EMBL" id="KGE72731.1"/>
    </source>
</evidence>